<evidence type="ECO:0000313" key="4">
    <source>
        <dbReference type="EMBL" id="CAE8624776.1"/>
    </source>
</evidence>
<accession>A0A813GI37</accession>
<organism evidence="4 5">
    <name type="scientific">Polarella glacialis</name>
    <name type="common">Dinoflagellate</name>
    <dbReference type="NCBI Taxonomy" id="89957"/>
    <lineage>
        <taxon>Eukaryota</taxon>
        <taxon>Sar</taxon>
        <taxon>Alveolata</taxon>
        <taxon>Dinophyceae</taxon>
        <taxon>Suessiales</taxon>
        <taxon>Suessiaceae</taxon>
        <taxon>Polarella</taxon>
    </lineage>
</organism>
<proteinExistence type="predicted"/>
<dbReference type="GO" id="GO:0008270">
    <property type="term" value="F:zinc ion binding"/>
    <property type="evidence" value="ECO:0007669"/>
    <property type="project" value="UniProtKB-KW"/>
</dbReference>
<dbReference type="AlphaFoldDB" id="A0A813GI37"/>
<name>A0A813GI37_POLGL</name>
<gene>
    <name evidence="4" type="ORF">PGLA1383_LOCUS41881</name>
</gene>
<dbReference type="PROSITE" id="PS50103">
    <property type="entry name" value="ZF_C3H1"/>
    <property type="match status" value="1"/>
</dbReference>
<dbReference type="InterPro" id="IPR000571">
    <property type="entry name" value="Znf_CCCH"/>
</dbReference>
<evidence type="ECO:0000313" key="5">
    <source>
        <dbReference type="Proteomes" id="UP000654075"/>
    </source>
</evidence>
<evidence type="ECO:0000256" key="2">
    <source>
        <dbReference type="SAM" id="MobiDB-lite"/>
    </source>
</evidence>
<sequence length="249" mass="26998">MCSLRQQVRHSGKRRSSSVDGSVSSDPSSGSSRSIISSPIRQLGQGASASQDDGHVIFKSHSSSEYSDLPQRGAELSPADAEAVLTEQLPSVAALEGEAADQHGAPLSKGSLIHLNGCRPCAVFPSGNCKRGFDCIFCHDVHRKVRGRPSKNVRLKCDIIAGVALEMYEPTDPRRAQLIGVIALKSQFLRVIFDKRNIDYVKAGHAEFEHLVTPELEELLSSVRHDQAASYSKQLATLEKNLPVSKLSL</sequence>
<keyword evidence="1" id="KW-0479">Metal-binding</keyword>
<feature type="domain" description="C3H1-type" evidence="3">
    <location>
        <begin position="120"/>
        <end position="142"/>
    </location>
</feature>
<evidence type="ECO:0000259" key="3">
    <source>
        <dbReference type="PROSITE" id="PS50103"/>
    </source>
</evidence>
<keyword evidence="5" id="KW-1185">Reference proteome</keyword>
<feature type="zinc finger region" description="C3H1-type" evidence="1">
    <location>
        <begin position="120"/>
        <end position="142"/>
    </location>
</feature>
<comment type="caution">
    <text evidence="4">The sequence shown here is derived from an EMBL/GenBank/DDBJ whole genome shotgun (WGS) entry which is preliminary data.</text>
</comment>
<feature type="region of interest" description="Disordered" evidence="2">
    <location>
        <begin position="1"/>
        <end position="51"/>
    </location>
</feature>
<reference evidence="4" key="1">
    <citation type="submission" date="2021-02" db="EMBL/GenBank/DDBJ databases">
        <authorList>
            <person name="Dougan E. K."/>
            <person name="Rhodes N."/>
            <person name="Thang M."/>
            <person name="Chan C."/>
        </authorList>
    </citation>
    <scope>NUCLEOTIDE SEQUENCE</scope>
</reference>
<evidence type="ECO:0000256" key="1">
    <source>
        <dbReference type="PROSITE-ProRule" id="PRU00723"/>
    </source>
</evidence>
<dbReference type="Proteomes" id="UP000654075">
    <property type="component" value="Unassembled WGS sequence"/>
</dbReference>
<protein>
    <recommendedName>
        <fullName evidence="3">C3H1-type domain-containing protein</fullName>
    </recommendedName>
</protein>
<keyword evidence="1" id="KW-0862">Zinc</keyword>
<dbReference type="EMBL" id="CAJNNV010028484">
    <property type="protein sequence ID" value="CAE8624776.1"/>
    <property type="molecule type" value="Genomic_DNA"/>
</dbReference>
<keyword evidence="1" id="KW-0863">Zinc-finger</keyword>
<feature type="compositionally biased region" description="Low complexity" evidence="2">
    <location>
        <begin position="18"/>
        <end position="39"/>
    </location>
</feature>
<feature type="compositionally biased region" description="Basic residues" evidence="2">
    <location>
        <begin position="7"/>
        <end position="16"/>
    </location>
</feature>